<gene>
    <name evidence="1" type="ORF">L914_06696</name>
</gene>
<name>W2NJL2_PHYNI</name>
<protein>
    <submittedName>
        <fullName evidence="1">Uncharacterized protein</fullName>
    </submittedName>
</protein>
<sequence>MKKSNRSYTQKRQLVTTTMDNLISPPVVLLEAMYDDDLAGITGYWNRRFSYDVLVRIDRGYRLVGLDCHYHYGDVYEYPREICTNCYSYEQLISATPNGPLSLTAGVI</sequence>
<organism evidence="1">
    <name type="scientific">Phytophthora nicotianae</name>
    <name type="common">Potato buckeye rot agent</name>
    <name type="synonym">Phytophthora parasitica</name>
    <dbReference type="NCBI Taxonomy" id="4792"/>
    <lineage>
        <taxon>Eukaryota</taxon>
        <taxon>Sar</taxon>
        <taxon>Stramenopiles</taxon>
        <taxon>Oomycota</taxon>
        <taxon>Peronosporomycetes</taxon>
        <taxon>Peronosporales</taxon>
        <taxon>Peronosporaceae</taxon>
        <taxon>Phytophthora</taxon>
    </lineage>
</organism>
<dbReference type="EMBL" id="KI692257">
    <property type="protein sequence ID" value="ETM48832.1"/>
    <property type="molecule type" value="Genomic_DNA"/>
</dbReference>
<proteinExistence type="predicted"/>
<reference evidence="1" key="1">
    <citation type="submission" date="2013-11" db="EMBL/GenBank/DDBJ databases">
        <title>The Genome Sequence of Phytophthora parasitica IAC_01/95.</title>
        <authorList>
            <consortium name="The Broad Institute Genomics Platform"/>
            <person name="Russ C."/>
            <person name="Tyler B."/>
            <person name="Panabieres F."/>
            <person name="Shan W."/>
            <person name="Tripathy S."/>
            <person name="Grunwald N."/>
            <person name="Machado M."/>
            <person name="Johnson C.S."/>
            <person name="Arredondo F."/>
            <person name="Hong C."/>
            <person name="Coffey M."/>
            <person name="Young S.K."/>
            <person name="Zeng Q."/>
            <person name="Gargeya S."/>
            <person name="Fitzgerald M."/>
            <person name="Abouelleil A."/>
            <person name="Alvarado L."/>
            <person name="Chapman S.B."/>
            <person name="Gainer-Dewar J."/>
            <person name="Goldberg J."/>
            <person name="Griggs A."/>
            <person name="Gujja S."/>
            <person name="Hansen M."/>
            <person name="Howarth C."/>
            <person name="Imamovic A."/>
            <person name="Ireland A."/>
            <person name="Larimer J."/>
            <person name="McCowan C."/>
            <person name="Murphy C."/>
            <person name="Pearson M."/>
            <person name="Poon T.W."/>
            <person name="Priest M."/>
            <person name="Roberts A."/>
            <person name="Saif S."/>
            <person name="Shea T."/>
            <person name="Sykes S."/>
            <person name="Wortman J."/>
            <person name="Nusbaum C."/>
            <person name="Birren B."/>
        </authorList>
    </citation>
    <scope>NUCLEOTIDE SEQUENCE [LARGE SCALE GENOMIC DNA]</scope>
    <source>
        <strain evidence="1">IAC_01/95</strain>
    </source>
</reference>
<dbReference type="AlphaFoldDB" id="W2NJL2"/>
<dbReference type="Proteomes" id="UP000054532">
    <property type="component" value="Unassembled WGS sequence"/>
</dbReference>
<dbReference type="VEuPathDB" id="FungiDB:PPTG_22615"/>
<evidence type="ECO:0000313" key="1">
    <source>
        <dbReference type="EMBL" id="ETM48832.1"/>
    </source>
</evidence>
<accession>W2NJL2</accession>